<dbReference type="Pfam" id="PF04947">
    <property type="entry name" value="Pox_VLTF3"/>
    <property type="match status" value="1"/>
</dbReference>
<dbReference type="EMBL" id="MK500500">
    <property type="protein sequence ID" value="QBK90846.1"/>
    <property type="molecule type" value="Genomic_DNA"/>
</dbReference>
<feature type="region of interest" description="Disordered" evidence="1">
    <location>
        <begin position="25"/>
        <end position="44"/>
    </location>
</feature>
<evidence type="ECO:0000256" key="1">
    <source>
        <dbReference type="SAM" id="MobiDB-lite"/>
    </source>
</evidence>
<sequence length="657" mass="74928">MDELLRIINLVSQPDPNISLKVKSQLSDGKSNNPNSLVSGIPSTSISDHFIKNNRAWSTDEKDTTHFPKLTLQVKCDDAGHLNGLHISTSNSSSNDPNEAFRSSEDRTDDLRETESEKTNKTKNSHRMAGLNANVTGPIQAQISGRIEESSSGFQANLDFSISNQENSDQPPKCVWSSYDTGQSNKPKESSKFSFDDILNNLFSPSPASTPKIKQLPTLVGMMEEIMYQCIKKDTPDENKSGVDFNEDDDCIIYENKIVYQNDLIHGTYHTDVDIIRIDGLIRDNLFAEMSSLGQKRQQMESLNNQLNRSARRSEIICIGKDMEKLKDEICQIESNRKLLEYQQLANKNLKAYRKIGRYIQVINFGENAKIGVVDTNRLRIIMEYLGIARKYIKINLIHVEKSSQDCQVCETDLSNVYPDNSGMIKCPTCQVETHYLQPTQQESYAINNTGKSNYKDKETFVKGICRYEGKQKVIFPIDLIDTLNSHFISKGYPSKNDSTTLPLVGTVEGRRKRKGTSREMMMTALKDTSFSSHYEDCNLLSNLIWGSELPDLTMIRDRILRDYDLSQQVFNRVKGKRKSSLGSDYRLFRQLWHLGFPCHPSDFKIVTTPAIIKYYEEVWEKVCSEIGSELGWKPFCRIEVLRKIDKNSLRLPPNFN</sequence>
<organism evidence="2">
    <name type="scientific">Pithovirus LCPAC201</name>
    <dbReference type="NCBI Taxonomy" id="2506591"/>
    <lineage>
        <taxon>Viruses</taxon>
        <taxon>Pithoviruses</taxon>
    </lineage>
</organism>
<accession>A0A481Z5I4</accession>
<feature type="region of interest" description="Disordered" evidence="1">
    <location>
        <begin position="87"/>
        <end position="129"/>
    </location>
</feature>
<protein>
    <submittedName>
        <fullName evidence="2">Late transcription factor 3-like protein</fullName>
    </submittedName>
</protein>
<dbReference type="GO" id="GO:0046782">
    <property type="term" value="P:regulation of viral transcription"/>
    <property type="evidence" value="ECO:0007669"/>
    <property type="project" value="InterPro"/>
</dbReference>
<dbReference type="InterPro" id="IPR007031">
    <property type="entry name" value="Poxvirus_VLTF3"/>
</dbReference>
<feature type="compositionally biased region" description="Polar residues" evidence="1">
    <location>
        <begin position="87"/>
        <end position="97"/>
    </location>
</feature>
<gene>
    <name evidence="2" type="ORF">LCPAC201_01470</name>
</gene>
<feature type="compositionally biased region" description="Basic and acidic residues" evidence="1">
    <location>
        <begin position="102"/>
        <end position="120"/>
    </location>
</feature>
<feature type="region of interest" description="Disordered" evidence="1">
    <location>
        <begin position="163"/>
        <end position="191"/>
    </location>
</feature>
<name>A0A481Z5I4_9VIRU</name>
<reference evidence="2" key="1">
    <citation type="journal article" date="2019" name="MBio">
        <title>Virus Genomes from Deep Sea Sediments Expand the Ocean Megavirome and Support Independent Origins of Viral Gigantism.</title>
        <authorList>
            <person name="Backstrom D."/>
            <person name="Yutin N."/>
            <person name="Jorgensen S.L."/>
            <person name="Dharamshi J."/>
            <person name="Homa F."/>
            <person name="Zaremba-Niedwiedzka K."/>
            <person name="Spang A."/>
            <person name="Wolf Y.I."/>
            <person name="Koonin E.V."/>
            <person name="Ettema T.J."/>
        </authorList>
    </citation>
    <scope>NUCLEOTIDE SEQUENCE</scope>
</reference>
<proteinExistence type="predicted"/>
<evidence type="ECO:0000313" key="2">
    <source>
        <dbReference type="EMBL" id="QBK90846.1"/>
    </source>
</evidence>